<feature type="region of interest" description="Disordered" evidence="2">
    <location>
        <begin position="394"/>
        <end position="414"/>
    </location>
</feature>
<dbReference type="PANTHER" id="PTHR13299">
    <property type="entry name" value="PEROXISOMAL MEMBRANE PROTEIN PEX16"/>
    <property type="match status" value="1"/>
</dbReference>
<feature type="region of interest" description="Disordered" evidence="2">
    <location>
        <begin position="507"/>
        <end position="543"/>
    </location>
</feature>
<sequence length="610" mass="69948">MNASESGGDIDSREEKKLEYAIGGCDLDTQLKDLLSSSSAKISDNEHFQMETAWTETDRVDHFRMEIAWAQAEADHAKENSRSAQDPLENGETHHVSSLMARSDSIERTCGVSNTFASKTNGEKIQQSNSPLMSLVHQPAIKSSMIQRYRTFLQKHEPSLDILERIMERFVFYRYLFNHDHSGMKIELYYAAWNIIRWVNDVVLVGWGDGMGMTIGNRREWLGDEGAIDSDMNGAKYFQKWVLSRMHVVVPVLRAILTATTCVYPALEAWARRQTNCRSFLGTELPCNESQQQQEEWKYATTADLAPQTRRLQWERRQSRAADLSYWVERIRFVSRLALMSISWWARHNREQNKKENMIAVPPLIRRGAELDPSEELLPLAAADTAAAVTQYKGKRTGRRSVSNTSTKIPRYPTSTRENGSSFVKYLRHVISSKHNILYFHIVGELLHILRPLYWSHSESIDWRRRAAVNQGARRTTLFSNSLWKAWLLSLVMDVISDELLDITTGCGTHPSSNGKSSRHSLLSRSTGRTAPTSPMSSVVQSEQEELTWRRGRRSLYLLRSPVYSAITLPLMTAVTRVISKIPSFGLGRWASQYILEMMGYWNEHRFMLE</sequence>
<dbReference type="InterPro" id="IPR013919">
    <property type="entry name" value="Pex16"/>
</dbReference>
<protein>
    <recommendedName>
        <fullName evidence="5">Peroxisomal membrane protein PEX16</fullName>
    </recommendedName>
</protein>
<reference evidence="3 4" key="1">
    <citation type="submission" date="2024-10" db="EMBL/GenBank/DDBJ databases">
        <title>Updated reference genomes for cyclostephanoid diatoms.</title>
        <authorList>
            <person name="Roberts W.R."/>
            <person name="Alverson A.J."/>
        </authorList>
    </citation>
    <scope>NUCLEOTIDE SEQUENCE [LARGE SCALE GENOMIC DNA]</scope>
    <source>
        <strain evidence="3 4">AJA010-31</strain>
    </source>
</reference>
<organism evidence="3 4">
    <name type="scientific">Cyclotella atomus</name>
    <dbReference type="NCBI Taxonomy" id="382360"/>
    <lineage>
        <taxon>Eukaryota</taxon>
        <taxon>Sar</taxon>
        <taxon>Stramenopiles</taxon>
        <taxon>Ochrophyta</taxon>
        <taxon>Bacillariophyta</taxon>
        <taxon>Coscinodiscophyceae</taxon>
        <taxon>Thalassiosirophycidae</taxon>
        <taxon>Stephanodiscales</taxon>
        <taxon>Stephanodiscaceae</taxon>
        <taxon>Cyclotella</taxon>
    </lineage>
</organism>
<gene>
    <name evidence="3" type="ORF">ACHAWO_013346</name>
</gene>
<dbReference type="Proteomes" id="UP001530400">
    <property type="component" value="Unassembled WGS sequence"/>
</dbReference>
<accession>A0ABD3P6M1</accession>
<dbReference type="EMBL" id="JALLPJ020000775">
    <property type="protein sequence ID" value="KAL3783254.1"/>
    <property type="molecule type" value="Genomic_DNA"/>
</dbReference>
<keyword evidence="4" id="KW-1185">Reference proteome</keyword>
<evidence type="ECO:0000256" key="2">
    <source>
        <dbReference type="SAM" id="MobiDB-lite"/>
    </source>
</evidence>
<feature type="compositionally biased region" description="Polar residues" evidence="2">
    <location>
        <begin position="400"/>
        <end position="414"/>
    </location>
</feature>
<evidence type="ECO:0008006" key="5">
    <source>
        <dbReference type="Google" id="ProtNLM"/>
    </source>
</evidence>
<evidence type="ECO:0000256" key="1">
    <source>
        <dbReference type="ARBA" id="ARBA00009505"/>
    </source>
</evidence>
<comment type="caution">
    <text evidence="3">The sequence shown here is derived from an EMBL/GenBank/DDBJ whole genome shotgun (WGS) entry which is preliminary data.</text>
</comment>
<dbReference type="AlphaFoldDB" id="A0ABD3P6M1"/>
<dbReference type="Pfam" id="PF08610">
    <property type="entry name" value="Pex16"/>
    <property type="match status" value="1"/>
</dbReference>
<comment type="similarity">
    <text evidence="1">Belongs to the peroxin-16 family.</text>
</comment>
<evidence type="ECO:0000313" key="4">
    <source>
        <dbReference type="Proteomes" id="UP001530400"/>
    </source>
</evidence>
<name>A0ABD3P6M1_9STRA</name>
<evidence type="ECO:0000313" key="3">
    <source>
        <dbReference type="EMBL" id="KAL3783254.1"/>
    </source>
</evidence>
<feature type="compositionally biased region" description="Polar residues" evidence="2">
    <location>
        <begin position="507"/>
        <end position="542"/>
    </location>
</feature>
<feature type="region of interest" description="Disordered" evidence="2">
    <location>
        <begin position="74"/>
        <end position="100"/>
    </location>
</feature>
<dbReference type="PANTHER" id="PTHR13299:SF0">
    <property type="entry name" value="PEROXISOMAL MEMBRANE PROTEIN PEX16"/>
    <property type="match status" value="1"/>
</dbReference>
<proteinExistence type="inferred from homology"/>